<dbReference type="GO" id="GO:0005634">
    <property type="term" value="C:nucleus"/>
    <property type="evidence" value="ECO:0007669"/>
    <property type="project" value="TreeGrafter"/>
</dbReference>
<dbReference type="PANTHER" id="PTHR19303">
    <property type="entry name" value="TRANSPOSON"/>
    <property type="match status" value="1"/>
</dbReference>
<protein>
    <submittedName>
        <fullName evidence="2">DDE-1 domain-containing protein</fullName>
    </submittedName>
</protein>
<dbReference type="InterPro" id="IPR050863">
    <property type="entry name" value="CenT-Element_Derived"/>
</dbReference>
<dbReference type="GO" id="GO:0003677">
    <property type="term" value="F:DNA binding"/>
    <property type="evidence" value="ECO:0007669"/>
    <property type="project" value="TreeGrafter"/>
</dbReference>
<reference evidence="2" key="1">
    <citation type="submission" date="2022-11" db="UniProtKB">
        <authorList>
            <consortium name="WormBaseParasite"/>
        </authorList>
    </citation>
    <scope>IDENTIFICATION</scope>
</reference>
<evidence type="ECO:0000313" key="2">
    <source>
        <dbReference type="WBParaSite" id="PSAMB.scaffold5146size12512.g26548.t1"/>
    </source>
</evidence>
<sequence>MFNSPLVMEKAKQLAEYMEINFEPNNSWLQQWKESKNIVFQLIHGEKAAVDAAGAERWLQEELSKAVDGYEARNIHDFDESGLFNKSLLKGTLAVCGDLPIARKQQKECIMALFLCNQDGSDKQVFDVGKSAKPHCFSTIPLPSLPYYSNTKAWMLSSLWTQILAEYNRKLRVQNHKILLFTNNATCHKLEVKLMNIKTSSYNISYPASEPSNHQIRQPLLSPAATPNQLIAIDNGQS</sequence>
<name>A0A914WRP3_9BILA</name>
<accession>A0A914WRP3</accession>
<evidence type="ECO:0000313" key="1">
    <source>
        <dbReference type="Proteomes" id="UP000887566"/>
    </source>
</evidence>
<dbReference type="WBParaSite" id="PSAMB.scaffold5146size12512.g26548.t1">
    <property type="protein sequence ID" value="PSAMB.scaffold5146size12512.g26548.t1"/>
    <property type="gene ID" value="PSAMB.scaffold5146size12512.g26548"/>
</dbReference>
<keyword evidence="1" id="KW-1185">Reference proteome</keyword>
<dbReference type="PANTHER" id="PTHR19303:SF73">
    <property type="entry name" value="PROTEIN PDC2"/>
    <property type="match status" value="1"/>
</dbReference>
<dbReference type="AlphaFoldDB" id="A0A914WRP3"/>
<dbReference type="Proteomes" id="UP000887566">
    <property type="component" value="Unplaced"/>
</dbReference>
<organism evidence="1 2">
    <name type="scientific">Plectus sambesii</name>
    <dbReference type="NCBI Taxonomy" id="2011161"/>
    <lineage>
        <taxon>Eukaryota</taxon>
        <taxon>Metazoa</taxon>
        <taxon>Ecdysozoa</taxon>
        <taxon>Nematoda</taxon>
        <taxon>Chromadorea</taxon>
        <taxon>Plectida</taxon>
        <taxon>Plectina</taxon>
        <taxon>Plectoidea</taxon>
        <taxon>Plectidae</taxon>
        <taxon>Plectus</taxon>
    </lineage>
</organism>
<proteinExistence type="predicted"/>